<dbReference type="EMBL" id="FQUU01000013">
    <property type="protein sequence ID" value="SHF59203.1"/>
    <property type="molecule type" value="Genomic_DNA"/>
</dbReference>
<organism evidence="2 3">
    <name type="scientific">Flavisolibacter ginsengisoli DSM 18119</name>
    <dbReference type="NCBI Taxonomy" id="1121884"/>
    <lineage>
        <taxon>Bacteria</taxon>
        <taxon>Pseudomonadati</taxon>
        <taxon>Bacteroidota</taxon>
        <taxon>Chitinophagia</taxon>
        <taxon>Chitinophagales</taxon>
        <taxon>Chitinophagaceae</taxon>
        <taxon>Flavisolibacter</taxon>
    </lineage>
</organism>
<dbReference type="STRING" id="1121884.SAMN02745131_03061"/>
<feature type="compositionally biased region" description="Polar residues" evidence="1">
    <location>
        <begin position="1"/>
        <end position="12"/>
    </location>
</feature>
<dbReference type="AlphaFoldDB" id="A0A1M5CWT7"/>
<protein>
    <submittedName>
        <fullName evidence="2">Uncharacterized protein</fullName>
    </submittedName>
</protein>
<dbReference type="OrthoDB" id="681122at2"/>
<reference evidence="2 3" key="1">
    <citation type="submission" date="2016-11" db="EMBL/GenBank/DDBJ databases">
        <authorList>
            <person name="Jaros S."/>
            <person name="Januszkiewicz K."/>
            <person name="Wedrychowicz H."/>
        </authorList>
    </citation>
    <scope>NUCLEOTIDE SEQUENCE [LARGE SCALE GENOMIC DNA]</scope>
    <source>
        <strain evidence="2 3">DSM 18119</strain>
    </source>
</reference>
<keyword evidence="3" id="KW-1185">Reference proteome</keyword>
<dbReference type="Proteomes" id="UP000184048">
    <property type="component" value="Unassembled WGS sequence"/>
</dbReference>
<gene>
    <name evidence="2" type="ORF">SAMN02745131_03061</name>
</gene>
<evidence type="ECO:0000313" key="3">
    <source>
        <dbReference type="Proteomes" id="UP000184048"/>
    </source>
</evidence>
<name>A0A1M5CWT7_9BACT</name>
<evidence type="ECO:0000256" key="1">
    <source>
        <dbReference type="SAM" id="MobiDB-lite"/>
    </source>
</evidence>
<feature type="region of interest" description="Disordered" evidence="1">
    <location>
        <begin position="1"/>
        <end position="71"/>
    </location>
</feature>
<evidence type="ECO:0000313" key="2">
    <source>
        <dbReference type="EMBL" id="SHF59203.1"/>
    </source>
</evidence>
<proteinExistence type="predicted"/>
<sequence length="71" mass="7977">MERSNNNQSTSERLQDTNKGFPDMTPRRIGGDDSLAETSPNDSRADEKVLSNRNSNYNSDRKNNNDSEVGE</sequence>
<accession>A0A1M5CWT7</accession>
<dbReference type="RefSeq" id="WP_072836197.1">
    <property type="nucleotide sequence ID" value="NZ_FQUU01000013.1"/>
</dbReference>